<keyword evidence="5" id="KW-0732">Signal</keyword>
<evidence type="ECO:0000259" key="12">
    <source>
        <dbReference type="Pfam" id="PF07715"/>
    </source>
</evidence>
<dbReference type="GO" id="GO:0015344">
    <property type="term" value="F:siderophore uptake transmembrane transporter activity"/>
    <property type="evidence" value="ECO:0007669"/>
    <property type="project" value="TreeGrafter"/>
</dbReference>
<evidence type="ECO:0000256" key="5">
    <source>
        <dbReference type="ARBA" id="ARBA00022729"/>
    </source>
</evidence>
<gene>
    <name evidence="13" type="ORF">CFT61_15640</name>
</gene>
<evidence type="ECO:0000256" key="9">
    <source>
        <dbReference type="ARBA" id="ARBA00023237"/>
    </source>
</evidence>
<dbReference type="EMBL" id="NMPZ01000040">
    <property type="protein sequence ID" value="OXL42591.1"/>
    <property type="molecule type" value="Genomic_DNA"/>
</dbReference>
<evidence type="ECO:0000313" key="14">
    <source>
        <dbReference type="Proteomes" id="UP000215155"/>
    </source>
</evidence>
<keyword evidence="4" id="KW-0812">Transmembrane</keyword>
<dbReference type="SUPFAM" id="SSF56935">
    <property type="entry name" value="Porins"/>
    <property type="match status" value="1"/>
</dbReference>
<keyword evidence="7 10" id="KW-0472">Membrane</keyword>
<evidence type="ECO:0000256" key="10">
    <source>
        <dbReference type="RuleBase" id="RU003357"/>
    </source>
</evidence>
<dbReference type="Pfam" id="PF00593">
    <property type="entry name" value="TonB_dep_Rec_b-barrel"/>
    <property type="match status" value="1"/>
</dbReference>
<evidence type="ECO:0000256" key="1">
    <source>
        <dbReference type="ARBA" id="ARBA00004571"/>
    </source>
</evidence>
<dbReference type="InterPro" id="IPR037066">
    <property type="entry name" value="Plug_dom_sf"/>
</dbReference>
<dbReference type="InterPro" id="IPR012910">
    <property type="entry name" value="Plug_dom"/>
</dbReference>
<evidence type="ECO:0000256" key="6">
    <source>
        <dbReference type="ARBA" id="ARBA00023077"/>
    </source>
</evidence>
<dbReference type="Pfam" id="PF13715">
    <property type="entry name" value="CarbopepD_reg_2"/>
    <property type="match status" value="1"/>
</dbReference>
<feature type="domain" description="TonB-dependent receptor plug" evidence="12">
    <location>
        <begin position="242"/>
        <end position="318"/>
    </location>
</feature>
<keyword evidence="9" id="KW-0998">Cell outer membrane</keyword>
<protein>
    <recommendedName>
        <fullName evidence="15">TonB-dependent receptor</fullName>
    </recommendedName>
</protein>
<dbReference type="GO" id="GO:0044718">
    <property type="term" value="P:siderophore transmembrane transport"/>
    <property type="evidence" value="ECO:0007669"/>
    <property type="project" value="TreeGrafter"/>
</dbReference>
<accession>A0AA91TH53</accession>
<feature type="domain" description="TonB-dependent receptor-like beta-barrel" evidence="11">
    <location>
        <begin position="407"/>
        <end position="867"/>
    </location>
</feature>
<dbReference type="AlphaFoldDB" id="A0AA91TH53"/>
<dbReference type="PANTHER" id="PTHR30069">
    <property type="entry name" value="TONB-DEPENDENT OUTER MEMBRANE RECEPTOR"/>
    <property type="match status" value="1"/>
</dbReference>
<evidence type="ECO:0000259" key="11">
    <source>
        <dbReference type="Pfam" id="PF00593"/>
    </source>
</evidence>
<evidence type="ECO:0000256" key="8">
    <source>
        <dbReference type="ARBA" id="ARBA00023170"/>
    </source>
</evidence>
<evidence type="ECO:0000256" key="3">
    <source>
        <dbReference type="ARBA" id="ARBA00022452"/>
    </source>
</evidence>
<comment type="subcellular location">
    <subcellularLocation>
        <location evidence="1">Cell outer membrane</location>
        <topology evidence="1">Multi-pass membrane protein</topology>
    </subcellularLocation>
</comment>
<organism evidence="13 14">
    <name type="scientific">Segatella copri</name>
    <dbReference type="NCBI Taxonomy" id="165179"/>
    <lineage>
        <taxon>Bacteria</taxon>
        <taxon>Pseudomonadati</taxon>
        <taxon>Bacteroidota</taxon>
        <taxon>Bacteroidia</taxon>
        <taxon>Bacteroidales</taxon>
        <taxon>Prevotellaceae</taxon>
        <taxon>Segatella</taxon>
    </lineage>
</organism>
<dbReference type="InterPro" id="IPR008969">
    <property type="entry name" value="CarboxyPept-like_regulatory"/>
</dbReference>
<keyword evidence="6 10" id="KW-0798">TonB box</keyword>
<evidence type="ECO:0008006" key="15">
    <source>
        <dbReference type="Google" id="ProtNLM"/>
    </source>
</evidence>
<dbReference type="InterPro" id="IPR036942">
    <property type="entry name" value="Beta-barrel_TonB_sf"/>
</dbReference>
<evidence type="ECO:0000256" key="7">
    <source>
        <dbReference type="ARBA" id="ARBA00023136"/>
    </source>
</evidence>
<keyword evidence="2" id="KW-0813">Transport</keyword>
<evidence type="ECO:0000256" key="2">
    <source>
        <dbReference type="ARBA" id="ARBA00022448"/>
    </source>
</evidence>
<dbReference type="InterPro" id="IPR000531">
    <property type="entry name" value="Beta-barrel_TonB"/>
</dbReference>
<comment type="caution">
    <text evidence="13">The sequence shown here is derived from an EMBL/GenBank/DDBJ whole genome shotgun (WGS) entry which is preliminary data.</text>
</comment>
<comment type="similarity">
    <text evidence="10">Belongs to the TonB-dependent receptor family.</text>
</comment>
<dbReference type="Gene3D" id="2.40.170.20">
    <property type="entry name" value="TonB-dependent receptor, beta-barrel domain"/>
    <property type="match status" value="1"/>
</dbReference>
<dbReference type="Gene3D" id="2.170.130.10">
    <property type="entry name" value="TonB-dependent receptor, plug domain"/>
    <property type="match status" value="1"/>
</dbReference>
<reference evidence="13 14" key="1">
    <citation type="submission" date="2017-07" db="EMBL/GenBank/DDBJ databases">
        <title>Draft genome sequence of Prevotella copri isolated from the gut of healthy adult Indian.</title>
        <authorList>
            <person name="Das B."/>
            <person name="Bag S."/>
            <person name="Ghosh T.S."/>
        </authorList>
    </citation>
    <scope>NUCLEOTIDE SEQUENCE [LARGE SCALE GENOMIC DNA]</scope>
    <source>
        <strain evidence="13 14">Indica</strain>
    </source>
</reference>
<evidence type="ECO:0000256" key="4">
    <source>
        <dbReference type="ARBA" id="ARBA00022692"/>
    </source>
</evidence>
<keyword evidence="8" id="KW-0675">Receptor</keyword>
<dbReference type="Pfam" id="PF07715">
    <property type="entry name" value="Plug"/>
    <property type="match status" value="1"/>
</dbReference>
<dbReference type="SUPFAM" id="SSF49464">
    <property type="entry name" value="Carboxypeptidase regulatory domain-like"/>
    <property type="match status" value="1"/>
</dbReference>
<dbReference type="PANTHER" id="PTHR30069:SF29">
    <property type="entry name" value="HEMOGLOBIN AND HEMOGLOBIN-HAPTOGLOBIN-BINDING PROTEIN 1-RELATED"/>
    <property type="match status" value="1"/>
</dbReference>
<dbReference type="GO" id="GO:0009279">
    <property type="term" value="C:cell outer membrane"/>
    <property type="evidence" value="ECO:0007669"/>
    <property type="project" value="UniProtKB-SubCell"/>
</dbReference>
<name>A0AA91TH53_9BACT</name>
<proteinExistence type="inferred from homology"/>
<dbReference type="Proteomes" id="UP000215155">
    <property type="component" value="Unassembled WGS sequence"/>
</dbReference>
<sequence>MKGKEIIFALSILALPARTLAGTPKMMVEAQTSTTIRQQMDWLHRIRKINFVYDSSLDGELNIKYHGPDIQHLSVKKALKALFEKTHILYTINANYVILKRKPVQQISTSYTNINHKVQQVQRRHTLSGYVRDESGESLINATIYDLTDGIGTTTNEYGFFSLTLPEGEHQLRFSYVGYADKVEKLNLSKDMHHNMALRVDGKLPEVVVDGDLNSPLLTTQTGKRSFSNKDIKTEFALMSSPDVVKTLQRVSGVAEGQELASGLYVHGGNGDENLFLIDGTPLYNTNHALGLFSSFNADVVKNVDFYKSGFPARYGGRLSSVVDVRTADGNMNQFHGAYRIGLLDASVQFEGPIQKGKTSYNIGMRRSWLDLLSRPLTKAFSDPDEKLSIGYYFMDLNAKVTHRFNDRSKINLSLYHGKDSWDVKDDLDDSKGDWYHEGDSYNKELTKTQLNWGNFNVALNWNYLFSPKLFANFTAVYSHNRSKLYSLDDDRDIYPKTQEETVWSHLEHGYTSTIYDAGYRTAFDYRPNPRHHIRFGHDYTMHLFRPQTVMQLDYVGGGSGAEMDTIRVNSTNRHVSHEWSAYAEDEIYLNDKWSLDAGFHLGLFHISNKNFFNIDPRFALKYQWSHAVSLKASFTQMTQYVHKISNSYLDLPTDYWVPTTKDLKPMRSYQIAAGIYAQPNRHWILSLEGYYKLSKHLLQYSSWLGIEPPAENWDSQVMDGKGLFYGLEADATYRTNHLTLSGSYTLSWNKRKYDEFYQDWYYDKYDNRHKLNLSLRYDFNRKVSCYAVWSYHSGNHATVPTQIAALPGLPDGGNQYPGGWWDSASFVYAIPNNLTLPAYHRLDLGFDFHHVTKHGHERIWNLSIYNAYCHLNSMYVKVDYDEKTKRFRAKNKGFVPIIPSFSYTIKF</sequence>
<keyword evidence="3" id="KW-1134">Transmembrane beta strand</keyword>
<evidence type="ECO:0000313" key="13">
    <source>
        <dbReference type="EMBL" id="OXL42591.1"/>
    </source>
</evidence>
<dbReference type="InterPro" id="IPR039426">
    <property type="entry name" value="TonB-dep_rcpt-like"/>
</dbReference>
<dbReference type="Gene3D" id="2.60.40.1120">
    <property type="entry name" value="Carboxypeptidase-like, regulatory domain"/>
    <property type="match status" value="1"/>
</dbReference>